<organism evidence="6">
    <name type="scientific">Ensete ventricosum</name>
    <name type="common">Abyssinian banana</name>
    <name type="synonym">Musa ensete</name>
    <dbReference type="NCBI Taxonomy" id="4639"/>
    <lineage>
        <taxon>Eukaryota</taxon>
        <taxon>Viridiplantae</taxon>
        <taxon>Streptophyta</taxon>
        <taxon>Embryophyta</taxon>
        <taxon>Tracheophyta</taxon>
        <taxon>Spermatophyta</taxon>
        <taxon>Magnoliopsida</taxon>
        <taxon>Liliopsida</taxon>
        <taxon>Zingiberales</taxon>
        <taxon>Musaceae</taxon>
        <taxon>Ensete</taxon>
    </lineage>
</organism>
<dbReference type="GO" id="GO:0034485">
    <property type="term" value="F:phosphatidylinositol-3,4,5-trisphosphate 5-phosphatase activity"/>
    <property type="evidence" value="ECO:0007669"/>
    <property type="project" value="TreeGrafter"/>
</dbReference>
<dbReference type="Pfam" id="PF21737">
    <property type="entry name" value="DUF6865"/>
    <property type="match status" value="1"/>
</dbReference>
<dbReference type="InterPro" id="IPR036691">
    <property type="entry name" value="Endo/exonu/phosph_ase_sf"/>
</dbReference>
<reference evidence="6" key="1">
    <citation type="journal article" date="2018" name="Data Brief">
        <title>Genome sequence data from 17 accessions of Ensete ventricosum, a staple food crop for millions in Ethiopia.</title>
        <authorList>
            <person name="Yemataw Z."/>
            <person name="Muzemil S."/>
            <person name="Ambachew D."/>
            <person name="Tripathi L."/>
            <person name="Tesfaye K."/>
            <person name="Chala A."/>
            <person name="Farbos A."/>
            <person name="O'Neill P."/>
            <person name="Moore K."/>
            <person name="Grant M."/>
            <person name="Studholme D.J."/>
        </authorList>
    </citation>
    <scope>NUCLEOTIDE SEQUENCE [LARGE SCALE GENOMIC DNA]</scope>
    <source>
        <tissue evidence="6">Leaf</tissue>
    </source>
</reference>
<feature type="signal peptide" evidence="4">
    <location>
        <begin position="1"/>
        <end position="18"/>
    </location>
</feature>
<evidence type="ECO:0000259" key="5">
    <source>
        <dbReference type="SMART" id="SM00128"/>
    </source>
</evidence>
<keyword evidence="4" id="KW-0732">Signal</keyword>
<dbReference type="InterPro" id="IPR049198">
    <property type="entry name" value="DUF6865"/>
</dbReference>
<dbReference type="PANTHER" id="PTHR45666">
    <property type="entry name" value="TYPE IV INOSITOL POLYPHOSPHATE 5-PHOSPHATASE 9"/>
    <property type="match status" value="1"/>
</dbReference>
<evidence type="ECO:0000256" key="4">
    <source>
        <dbReference type="SAM" id="SignalP"/>
    </source>
</evidence>
<dbReference type="GO" id="GO:0004439">
    <property type="term" value="F:phosphatidylinositol-4,5-bisphosphate 5-phosphatase activity"/>
    <property type="evidence" value="ECO:0007669"/>
    <property type="project" value="TreeGrafter"/>
</dbReference>
<evidence type="ECO:0000256" key="1">
    <source>
        <dbReference type="ARBA" id="ARBA00010768"/>
    </source>
</evidence>
<dbReference type="Gene3D" id="3.60.10.10">
    <property type="entry name" value="Endonuclease/exonuclease/phosphatase"/>
    <property type="match status" value="2"/>
</dbReference>
<feature type="region of interest" description="Disordered" evidence="3">
    <location>
        <begin position="131"/>
        <end position="163"/>
    </location>
</feature>
<comment type="similarity">
    <text evidence="1">Belongs to the inositol polyphosphate 5-phosphatase family.</text>
</comment>
<name>A0A445MI82_ENSVE</name>
<feature type="domain" description="Inositol polyphosphate-related phosphatase" evidence="5">
    <location>
        <begin position="145"/>
        <end position="398"/>
    </location>
</feature>
<feature type="non-terminal residue" evidence="6">
    <location>
        <position position="1"/>
    </location>
</feature>
<dbReference type="GO" id="GO:0004445">
    <property type="term" value="F:inositol-polyphosphate 5-phosphatase activity"/>
    <property type="evidence" value="ECO:0007669"/>
    <property type="project" value="InterPro"/>
</dbReference>
<protein>
    <recommendedName>
        <fullName evidence="5">Inositol polyphosphate-related phosphatase domain-containing protein</fullName>
    </recommendedName>
</protein>
<dbReference type="EMBL" id="KV876049">
    <property type="protein sequence ID" value="RZR73898.1"/>
    <property type="molecule type" value="Genomic_DNA"/>
</dbReference>
<proteinExistence type="inferred from homology"/>
<dbReference type="InterPro" id="IPR000300">
    <property type="entry name" value="IPPc"/>
</dbReference>
<dbReference type="GO" id="GO:0046856">
    <property type="term" value="P:phosphatidylinositol dephosphorylation"/>
    <property type="evidence" value="ECO:0007669"/>
    <property type="project" value="InterPro"/>
</dbReference>
<evidence type="ECO:0000256" key="3">
    <source>
        <dbReference type="SAM" id="MobiDB-lite"/>
    </source>
</evidence>
<dbReference type="InterPro" id="IPR045849">
    <property type="entry name" value="IP5P_plant"/>
</dbReference>
<dbReference type="PANTHER" id="PTHR45666:SF21">
    <property type="entry name" value="TYPE I INOSITOL POLYPHOSPHATE 5-PHOSPHATASE 2"/>
    <property type="match status" value="1"/>
</dbReference>
<sequence>ARKQRPNLLLLLLPLTHQSFWPSIVMRKWLNIKPKVHEFSEDEADTESSDDDGQQLVFFTRFLELAVHVVCVWIILPDFTRIIFLCSFQEVVPLNAGNVLGAEDNRPIQEWEAIIRRTLNKSLQPKTLCKSYTAPPSPASISPSPDDDPHTHTDGTQEEDQTDQTRLLKEFKLDWPEHSFDAPPPVLVSGKRLRRVLSSSARIGLEEAQVYAGLRRVCQSSGNLGMIWPEQQEASDVLDPIDDMSKPSSRYFRVVSKQMVGVYVSVWVCRRLRRHVNNLKVSPVGVGLMGYMGNKGSVSVSMTLFQTRLCFVCSHLTSGHTEADQQKRNSDVHDILHRTRFASLGAADHPQTIPSHECDRILFLGKGIKQESYGRSEVNLSDHRPVSSVFLVEVEVLDQRKLERLLISGMDMQFLKSNLGGNRTDTTVWDAAVNAVIVKCRVKVGNRIFKWSTHPTKKSTSSSTIAHKTSHGFFLLGELDQALFPRLFFVVLIGQRYLNLDPRRDEEGKQPVETITTIPLKKMTRVEFWQLKMDCDSNKISPEKEVSLEFVRESLMAISQSLPDVILAPNGFPVKAPVAADAVGDQNIGNGAEEYRSKLISISSMQPPDVKPSPSIVENLGV</sequence>
<dbReference type="AlphaFoldDB" id="A0A445MI82"/>
<keyword evidence="2" id="KW-0378">Hydrolase</keyword>
<accession>A0A445MI82</accession>
<dbReference type="Proteomes" id="UP000290560">
    <property type="component" value="Unassembled WGS sequence"/>
</dbReference>
<dbReference type="Pfam" id="PF22669">
    <property type="entry name" value="Exo_endo_phos2"/>
    <property type="match status" value="1"/>
</dbReference>
<evidence type="ECO:0000256" key="2">
    <source>
        <dbReference type="ARBA" id="ARBA00022801"/>
    </source>
</evidence>
<dbReference type="SMART" id="SM00128">
    <property type="entry name" value="IPPc"/>
    <property type="match status" value="1"/>
</dbReference>
<gene>
    <name evidence="6" type="ORF">BHM03_00029354</name>
</gene>
<evidence type="ECO:0000313" key="6">
    <source>
        <dbReference type="EMBL" id="RZR73898.1"/>
    </source>
</evidence>
<dbReference type="SUPFAM" id="SSF56219">
    <property type="entry name" value="DNase I-like"/>
    <property type="match status" value="1"/>
</dbReference>
<feature type="chain" id="PRO_5019500467" description="Inositol polyphosphate-related phosphatase domain-containing protein" evidence="4">
    <location>
        <begin position="19"/>
        <end position="622"/>
    </location>
</feature>